<dbReference type="Proteomes" id="UP000182235">
    <property type="component" value="Unassembled WGS sequence"/>
</dbReference>
<protein>
    <submittedName>
        <fullName evidence="1">Uncharacterized protein</fullName>
    </submittedName>
</protein>
<dbReference type="EMBL" id="LGRN01001148">
    <property type="protein sequence ID" value="OJD09766.1"/>
    <property type="molecule type" value="Genomic_DNA"/>
</dbReference>
<evidence type="ECO:0000313" key="2">
    <source>
        <dbReference type="Proteomes" id="UP000182235"/>
    </source>
</evidence>
<name>A0A1J9P0M5_9EURO</name>
<dbReference type="VEuPathDB" id="FungiDB:AJ78_08940"/>
<sequence length="104" mass="11261">MIHDPNQATRPIIVCPDLRLKVKKRRSAHVPPQPSTSAGVVLGTLGTAMIYHQPNQHHPSLHAVLDAGYGPSLTDRILLTDHQGRECKAVPGLAAESIMARCET</sequence>
<gene>
    <name evidence="1" type="ORF">AJ78_08940</name>
</gene>
<evidence type="ECO:0000313" key="1">
    <source>
        <dbReference type="EMBL" id="OJD09766.1"/>
    </source>
</evidence>
<reference evidence="1 2" key="1">
    <citation type="submission" date="2015-07" db="EMBL/GenBank/DDBJ databases">
        <title>Emmonsia species relationships and genome sequence.</title>
        <authorList>
            <consortium name="The Broad Institute Genomics Platform"/>
            <person name="Cuomo C.A."/>
            <person name="Munoz J.F."/>
            <person name="Imamovic A."/>
            <person name="Priest M.E."/>
            <person name="Young S."/>
            <person name="Clay O.K."/>
            <person name="McEwen J.G."/>
        </authorList>
    </citation>
    <scope>NUCLEOTIDE SEQUENCE [LARGE SCALE GENOMIC DNA]</scope>
    <source>
        <strain evidence="1 2">UAMH 9510</strain>
    </source>
</reference>
<dbReference type="AlphaFoldDB" id="A0A1J9P0M5"/>
<accession>A0A1J9P0M5</accession>
<keyword evidence="2" id="KW-1185">Reference proteome</keyword>
<proteinExistence type="predicted"/>
<comment type="caution">
    <text evidence="1">The sequence shown here is derived from an EMBL/GenBank/DDBJ whole genome shotgun (WGS) entry which is preliminary data.</text>
</comment>
<organism evidence="1 2">
    <name type="scientific">Emergomyces pasteurianus Ep9510</name>
    <dbReference type="NCBI Taxonomy" id="1447872"/>
    <lineage>
        <taxon>Eukaryota</taxon>
        <taxon>Fungi</taxon>
        <taxon>Dikarya</taxon>
        <taxon>Ascomycota</taxon>
        <taxon>Pezizomycotina</taxon>
        <taxon>Eurotiomycetes</taxon>
        <taxon>Eurotiomycetidae</taxon>
        <taxon>Onygenales</taxon>
        <taxon>Ajellomycetaceae</taxon>
        <taxon>Emergomyces</taxon>
    </lineage>
</organism>